<dbReference type="RefSeq" id="WP_099787169.1">
    <property type="nucleotide sequence ID" value="NZ_JBHLYV010000001.1"/>
</dbReference>
<dbReference type="Proteomes" id="UP000230390">
    <property type="component" value="Unassembled WGS sequence"/>
</dbReference>
<evidence type="ECO:0000313" key="2">
    <source>
        <dbReference type="Proteomes" id="UP000230390"/>
    </source>
</evidence>
<dbReference type="OrthoDB" id="9800082at2"/>
<gene>
    <name evidence="1" type="ORF">CR105_04105</name>
</gene>
<dbReference type="InterPro" id="IPR011051">
    <property type="entry name" value="RmlC_Cupin_sf"/>
</dbReference>
<dbReference type="Gene3D" id="2.60.120.10">
    <property type="entry name" value="Jelly Rolls"/>
    <property type="match status" value="1"/>
</dbReference>
<dbReference type="PANTHER" id="PTHR37943">
    <property type="entry name" value="PROTEIN VES"/>
    <property type="match status" value="1"/>
</dbReference>
<comment type="caution">
    <text evidence="1">The sequence shown here is derived from an EMBL/GenBank/DDBJ whole genome shotgun (WGS) entry which is preliminary data.</text>
</comment>
<keyword evidence="2" id="KW-1185">Reference proteome</keyword>
<accession>A0A2G8TJZ5</accession>
<dbReference type="Pfam" id="PF05962">
    <property type="entry name" value="HutD"/>
    <property type="match status" value="1"/>
</dbReference>
<dbReference type="SUPFAM" id="SSF51182">
    <property type="entry name" value="RmlC-like cupins"/>
    <property type="match status" value="1"/>
</dbReference>
<dbReference type="CDD" id="cd20293">
    <property type="entry name" value="cupin_HutD_N"/>
    <property type="match status" value="1"/>
</dbReference>
<sequence>MTMLIAFASLAPVPWKNGGGSTTEIAIEPPGALLSDFDWRVSLATISQNGPFSLFPGVDRTLVLVEGPGMVLDVDNSGRFVLGEDDVIIEFAGESVIQATLAGAPTIDFNVMTRRTVCHHKFGIRRLTGSSVFAPRGDRSLLFLAEGESLSISSDDERIGMVRFDAVMFDTDTLWTLESSEATVFIVDIFLGAETP</sequence>
<dbReference type="AlphaFoldDB" id="A0A2G8TJZ5"/>
<evidence type="ECO:0000313" key="1">
    <source>
        <dbReference type="EMBL" id="PIL46279.1"/>
    </source>
</evidence>
<organism evidence="1 2">
    <name type="scientific">Massilia eurypsychrophila</name>
    <dbReference type="NCBI Taxonomy" id="1485217"/>
    <lineage>
        <taxon>Bacteria</taxon>
        <taxon>Pseudomonadati</taxon>
        <taxon>Pseudomonadota</taxon>
        <taxon>Betaproteobacteria</taxon>
        <taxon>Burkholderiales</taxon>
        <taxon>Oxalobacteraceae</taxon>
        <taxon>Telluria group</taxon>
        <taxon>Massilia</taxon>
    </lineage>
</organism>
<dbReference type="InterPro" id="IPR014710">
    <property type="entry name" value="RmlC-like_jellyroll"/>
</dbReference>
<protein>
    <submittedName>
        <fullName evidence="1">HutD/Ves family protein</fullName>
    </submittedName>
</protein>
<proteinExistence type="predicted"/>
<dbReference type="EMBL" id="PDOC01000002">
    <property type="protein sequence ID" value="PIL46279.1"/>
    <property type="molecule type" value="Genomic_DNA"/>
</dbReference>
<name>A0A2G8TJZ5_9BURK</name>
<reference evidence="1 2" key="1">
    <citation type="submission" date="2017-10" db="EMBL/GenBank/DDBJ databases">
        <title>Massilia psychrophilum sp. nov., a novel purple-pigmented bacterium isolated from Tianshan glacier, Xinjiang Municipality, China.</title>
        <authorList>
            <person name="Wang H."/>
        </authorList>
    </citation>
    <scope>NUCLEOTIDE SEQUENCE [LARGE SCALE GENOMIC DNA]</scope>
    <source>
        <strain evidence="1 2">JCM 30074</strain>
    </source>
</reference>
<dbReference type="PANTHER" id="PTHR37943:SF1">
    <property type="entry name" value="PROTEIN VES"/>
    <property type="match status" value="1"/>
</dbReference>
<dbReference type="InterPro" id="IPR010282">
    <property type="entry name" value="Uncharacterised_HutD/Ves"/>
</dbReference>